<reference evidence="3 4" key="1">
    <citation type="submission" date="2021-05" db="EMBL/GenBank/DDBJ databases">
        <title>The draft genome of Geobacter chapellei DSM 13688.</title>
        <authorList>
            <person name="Xu Z."/>
            <person name="Masuda Y."/>
            <person name="Itoh H."/>
            <person name="Senoo K."/>
        </authorList>
    </citation>
    <scope>NUCLEOTIDE SEQUENCE [LARGE SCALE GENOMIC DNA]</scope>
    <source>
        <strain evidence="3 4">DSM 13688</strain>
    </source>
</reference>
<comment type="similarity">
    <text evidence="1">Belongs to the NAD(P)-dependent epimerase/dehydratase family.</text>
</comment>
<gene>
    <name evidence="3" type="ORF">KJB30_11935</name>
</gene>
<dbReference type="InterPro" id="IPR036291">
    <property type="entry name" value="NAD(P)-bd_dom_sf"/>
</dbReference>
<feature type="domain" description="NAD-dependent epimerase/dehydratase" evidence="2">
    <location>
        <begin position="3"/>
        <end position="228"/>
    </location>
</feature>
<name>A0ABS5UA16_9BACT</name>
<accession>A0ABS5UA16</accession>
<protein>
    <submittedName>
        <fullName evidence="3">NAD(P)-dependent oxidoreductase</fullName>
    </submittedName>
</protein>
<dbReference type="Proteomes" id="UP000784128">
    <property type="component" value="Unassembled WGS sequence"/>
</dbReference>
<evidence type="ECO:0000313" key="4">
    <source>
        <dbReference type="Proteomes" id="UP000784128"/>
    </source>
</evidence>
<proteinExistence type="inferred from homology"/>
<dbReference type="RefSeq" id="WP_214299549.1">
    <property type="nucleotide sequence ID" value="NZ_JAHDYS010000010.1"/>
</dbReference>
<dbReference type="Gene3D" id="3.40.50.720">
    <property type="entry name" value="NAD(P)-binding Rossmann-like Domain"/>
    <property type="match status" value="1"/>
</dbReference>
<dbReference type="SUPFAM" id="SSF51735">
    <property type="entry name" value="NAD(P)-binding Rossmann-fold domains"/>
    <property type="match status" value="1"/>
</dbReference>
<dbReference type="InterPro" id="IPR001509">
    <property type="entry name" value="Epimerase_deHydtase"/>
</dbReference>
<keyword evidence="4" id="KW-1185">Reference proteome</keyword>
<dbReference type="EMBL" id="JAHDYS010000010">
    <property type="protein sequence ID" value="MBT1072500.1"/>
    <property type="molecule type" value="Genomic_DNA"/>
</dbReference>
<evidence type="ECO:0000259" key="2">
    <source>
        <dbReference type="Pfam" id="PF01370"/>
    </source>
</evidence>
<dbReference type="PANTHER" id="PTHR43000">
    <property type="entry name" value="DTDP-D-GLUCOSE 4,6-DEHYDRATASE-RELATED"/>
    <property type="match status" value="1"/>
</dbReference>
<evidence type="ECO:0000313" key="3">
    <source>
        <dbReference type="EMBL" id="MBT1072500.1"/>
    </source>
</evidence>
<dbReference type="Pfam" id="PF01370">
    <property type="entry name" value="Epimerase"/>
    <property type="match status" value="1"/>
</dbReference>
<comment type="caution">
    <text evidence="3">The sequence shown here is derived from an EMBL/GenBank/DDBJ whole genome shotgun (WGS) entry which is preliminary data.</text>
</comment>
<evidence type="ECO:0000256" key="1">
    <source>
        <dbReference type="ARBA" id="ARBA00007637"/>
    </source>
</evidence>
<organism evidence="3 4">
    <name type="scientific">Pelotalea chapellei</name>
    <dbReference type="NCBI Taxonomy" id="44671"/>
    <lineage>
        <taxon>Bacteria</taxon>
        <taxon>Pseudomonadati</taxon>
        <taxon>Thermodesulfobacteriota</taxon>
        <taxon>Desulfuromonadia</taxon>
        <taxon>Geobacterales</taxon>
        <taxon>Geobacteraceae</taxon>
        <taxon>Pelotalea</taxon>
    </lineage>
</organism>
<sequence length="303" mass="34407">MKIFITGICGVVGSELARELRSRGHQVTGCDLQHTPLADYYRCDIADYRQLREALEWAKPDIVYNAAAEFGRKNGEDYYEQLFRTNMIGTKNLISLAREFGYRIVQFSSSEVYGDYDGVMTEDVTERLVIKPLNDYAGTKIFNEWQMINGHAMYGIPYVIVRLFNLYGNEPYSRYRSVICRFCNDALAGNRIIVHQGHQRSFIYITDAVNTLANIVNNFQCGAVYNIGNTTEMFRIEDVAQSILRKACASPDLLDVREAEPLTTRIKICDTTAAEKALGHRITVGFEEGIERTLAFLRAEQGV</sequence>